<gene>
    <name evidence="2" type="ORF">ACFSY7_06865</name>
</gene>
<evidence type="ECO:0000313" key="3">
    <source>
        <dbReference type="Proteomes" id="UP001597568"/>
    </source>
</evidence>
<dbReference type="RefSeq" id="WP_380147328.1">
    <property type="nucleotide sequence ID" value="NZ_JBHUOR010000037.1"/>
</dbReference>
<keyword evidence="1" id="KW-0812">Transmembrane</keyword>
<feature type="transmembrane region" description="Helical" evidence="1">
    <location>
        <begin position="38"/>
        <end position="57"/>
    </location>
</feature>
<evidence type="ECO:0000256" key="1">
    <source>
        <dbReference type="SAM" id="Phobius"/>
    </source>
</evidence>
<feature type="transmembrane region" description="Helical" evidence="1">
    <location>
        <begin position="93"/>
        <end position="115"/>
    </location>
</feature>
<organism evidence="2 3">
    <name type="scientific">Kurthia populi</name>
    <dbReference type="NCBI Taxonomy" id="1562132"/>
    <lineage>
        <taxon>Bacteria</taxon>
        <taxon>Bacillati</taxon>
        <taxon>Bacillota</taxon>
        <taxon>Bacilli</taxon>
        <taxon>Bacillales</taxon>
        <taxon>Caryophanaceae</taxon>
        <taxon>Kurthia</taxon>
    </lineage>
</organism>
<dbReference type="Proteomes" id="UP001597568">
    <property type="component" value="Unassembled WGS sequence"/>
</dbReference>
<feature type="transmembrane region" description="Helical" evidence="1">
    <location>
        <begin position="12"/>
        <end position="32"/>
    </location>
</feature>
<evidence type="ECO:0000313" key="2">
    <source>
        <dbReference type="EMBL" id="MFD2868214.1"/>
    </source>
</evidence>
<keyword evidence="1" id="KW-0472">Membrane</keyword>
<evidence type="ECO:0008006" key="4">
    <source>
        <dbReference type="Google" id="ProtNLM"/>
    </source>
</evidence>
<sequence>MDKELEIKQLKAWTRRLVLFIVCTPISIIPFIHWFGLSGLIGTALFFIAAAIATYKIEIIKKSNHLKTPQDISAFYTGNATEQSAPSHRKVRIIVFTTTFLIVGAIAWISFSTILG</sequence>
<dbReference type="EMBL" id="JBHUOR010000037">
    <property type="protein sequence ID" value="MFD2868214.1"/>
    <property type="molecule type" value="Genomic_DNA"/>
</dbReference>
<protein>
    <recommendedName>
        <fullName evidence="4">DUF3899 domain-containing protein</fullName>
    </recommendedName>
</protein>
<reference evidence="3" key="1">
    <citation type="journal article" date="2019" name="Int. J. Syst. Evol. Microbiol.">
        <title>The Global Catalogue of Microorganisms (GCM) 10K type strain sequencing project: providing services to taxonomists for standard genome sequencing and annotation.</title>
        <authorList>
            <consortium name="The Broad Institute Genomics Platform"/>
            <consortium name="The Broad Institute Genome Sequencing Center for Infectious Disease"/>
            <person name="Wu L."/>
            <person name="Ma J."/>
        </authorList>
    </citation>
    <scope>NUCLEOTIDE SEQUENCE [LARGE SCALE GENOMIC DNA]</scope>
    <source>
        <strain evidence="3">KCTC 33522</strain>
    </source>
</reference>
<comment type="caution">
    <text evidence="2">The sequence shown here is derived from an EMBL/GenBank/DDBJ whole genome shotgun (WGS) entry which is preliminary data.</text>
</comment>
<keyword evidence="1" id="KW-1133">Transmembrane helix</keyword>
<name>A0ABW5XYT7_9BACL</name>
<proteinExistence type="predicted"/>
<keyword evidence="3" id="KW-1185">Reference proteome</keyword>
<accession>A0ABW5XYT7</accession>